<comment type="caution">
    <text evidence="3">The sequence shown here is derived from an EMBL/GenBank/DDBJ whole genome shotgun (WGS) entry which is preliminary data.</text>
</comment>
<dbReference type="InterPro" id="IPR052529">
    <property type="entry name" value="Bact_Transport_Assoc"/>
</dbReference>
<sequence>MTELLRQRARPKAPTYPRILALDVLRGLAILGTLGTNVWIFTNPEGPPSALEAPTTDTLAGAVEMVLRFFANGKALALLTLLFGIGLELQYRSARKRGRRWPGWYLWRAGLLFVEGLLHYVLVFEFDVLMAYALTSVVVAFLVGRSDRAVRWWMIVVGTLHLLFVGLVTLGMSMVSASNQPLVVPSRPDLFTHGGYLEQLSDRLTLAPFYRLEAIFILPLGIVLFLAGSRLLRAGVFDDTAKGARIRARLMVVGLGVAFPLNAVTMFVLGPSWALVDRYVLAPVVAFGLLGLVTTLLHRMRAGRPGILRRGLTAVGRTALSCYVFQNLLAAVLCYGWGLGLTARLEGARPWWVIGAYVGIVALFMSLSSLWLRRFDRGPLELMWQWAYQAPQRRRPAAGSTPPPVAAG</sequence>
<feature type="transmembrane region" description="Helical" evidence="1">
    <location>
        <begin position="152"/>
        <end position="175"/>
    </location>
</feature>
<evidence type="ECO:0000313" key="4">
    <source>
        <dbReference type="Proteomes" id="UP000638648"/>
    </source>
</evidence>
<feature type="transmembrane region" description="Helical" evidence="1">
    <location>
        <begin position="128"/>
        <end position="145"/>
    </location>
</feature>
<feature type="transmembrane region" description="Helical" evidence="1">
    <location>
        <begin position="351"/>
        <end position="372"/>
    </location>
</feature>
<feature type="domain" description="DUF418" evidence="2">
    <location>
        <begin position="231"/>
        <end position="387"/>
    </location>
</feature>
<accession>A0A927RHR9</accession>
<feature type="transmembrane region" description="Helical" evidence="1">
    <location>
        <begin position="20"/>
        <end position="41"/>
    </location>
</feature>
<gene>
    <name evidence="3" type="ORF">HEB94_009358</name>
</gene>
<dbReference type="Pfam" id="PF04235">
    <property type="entry name" value="DUF418"/>
    <property type="match status" value="1"/>
</dbReference>
<evidence type="ECO:0000259" key="2">
    <source>
        <dbReference type="Pfam" id="PF04235"/>
    </source>
</evidence>
<feature type="transmembrane region" description="Helical" evidence="1">
    <location>
        <begin position="75"/>
        <end position="91"/>
    </location>
</feature>
<organism evidence="3 4">
    <name type="scientific">Actinopolymorpha pittospori</name>
    <dbReference type="NCBI Taxonomy" id="648752"/>
    <lineage>
        <taxon>Bacteria</taxon>
        <taxon>Bacillati</taxon>
        <taxon>Actinomycetota</taxon>
        <taxon>Actinomycetes</taxon>
        <taxon>Propionibacteriales</taxon>
        <taxon>Actinopolymorphaceae</taxon>
        <taxon>Actinopolymorpha</taxon>
    </lineage>
</organism>
<dbReference type="AlphaFoldDB" id="A0A927RHR9"/>
<name>A0A927RHR9_9ACTN</name>
<proteinExistence type="predicted"/>
<evidence type="ECO:0000313" key="3">
    <source>
        <dbReference type="EMBL" id="MBE1612510.1"/>
    </source>
</evidence>
<keyword evidence="4" id="KW-1185">Reference proteome</keyword>
<dbReference type="RefSeq" id="WP_202896880.1">
    <property type="nucleotide sequence ID" value="NZ_BAABJL010000194.1"/>
</dbReference>
<keyword evidence="1" id="KW-0472">Membrane</keyword>
<reference evidence="3" key="1">
    <citation type="submission" date="2020-10" db="EMBL/GenBank/DDBJ databases">
        <title>Sequencing the genomes of 1000 actinobacteria strains.</title>
        <authorList>
            <person name="Klenk H.-P."/>
        </authorList>
    </citation>
    <scope>NUCLEOTIDE SEQUENCE</scope>
    <source>
        <strain evidence="3">DSM 45354</strain>
    </source>
</reference>
<keyword evidence="1" id="KW-0812">Transmembrane</keyword>
<feature type="transmembrane region" description="Helical" evidence="1">
    <location>
        <begin position="103"/>
        <end position="122"/>
    </location>
</feature>
<dbReference type="PANTHER" id="PTHR30590">
    <property type="entry name" value="INNER MEMBRANE PROTEIN"/>
    <property type="match status" value="1"/>
</dbReference>
<protein>
    <recommendedName>
        <fullName evidence="2">DUF418 domain-containing protein</fullName>
    </recommendedName>
</protein>
<dbReference type="Proteomes" id="UP000638648">
    <property type="component" value="Unassembled WGS sequence"/>
</dbReference>
<feature type="transmembrane region" description="Helical" evidence="1">
    <location>
        <begin position="209"/>
        <end position="229"/>
    </location>
</feature>
<feature type="transmembrane region" description="Helical" evidence="1">
    <location>
        <begin position="279"/>
        <end position="297"/>
    </location>
</feature>
<keyword evidence="1" id="KW-1133">Transmembrane helix</keyword>
<dbReference type="PANTHER" id="PTHR30590:SF2">
    <property type="entry name" value="INNER MEMBRANE PROTEIN"/>
    <property type="match status" value="1"/>
</dbReference>
<evidence type="ECO:0000256" key="1">
    <source>
        <dbReference type="SAM" id="Phobius"/>
    </source>
</evidence>
<dbReference type="EMBL" id="JADBEM010000001">
    <property type="protein sequence ID" value="MBE1612510.1"/>
    <property type="molecule type" value="Genomic_DNA"/>
</dbReference>
<dbReference type="InterPro" id="IPR007349">
    <property type="entry name" value="DUF418"/>
</dbReference>
<feature type="transmembrane region" description="Helical" evidence="1">
    <location>
        <begin position="250"/>
        <end position="273"/>
    </location>
</feature>
<feature type="transmembrane region" description="Helical" evidence="1">
    <location>
        <begin position="318"/>
        <end position="339"/>
    </location>
</feature>